<dbReference type="AlphaFoldDB" id="A0ABD0LSL0"/>
<organism evidence="1 2">
    <name type="scientific">Batillaria attramentaria</name>
    <dbReference type="NCBI Taxonomy" id="370345"/>
    <lineage>
        <taxon>Eukaryota</taxon>
        <taxon>Metazoa</taxon>
        <taxon>Spiralia</taxon>
        <taxon>Lophotrochozoa</taxon>
        <taxon>Mollusca</taxon>
        <taxon>Gastropoda</taxon>
        <taxon>Caenogastropoda</taxon>
        <taxon>Sorbeoconcha</taxon>
        <taxon>Cerithioidea</taxon>
        <taxon>Batillariidae</taxon>
        <taxon>Batillaria</taxon>
    </lineage>
</organism>
<keyword evidence="2" id="KW-1185">Reference proteome</keyword>
<evidence type="ECO:0000313" key="2">
    <source>
        <dbReference type="Proteomes" id="UP001519460"/>
    </source>
</evidence>
<dbReference type="Proteomes" id="UP001519460">
    <property type="component" value="Unassembled WGS sequence"/>
</dbReference>
<reference evidence="1 2" key="1">
    <citation type="journal article" date="2023" name="Sci. Data">
        <title>Genome assembly of the Korean intertidal mud-creeper Batillaria attramentaria.</title>
        <authorList>
            <person name="Patra A.K."/>
            <person name="Ho P.T."/>
            <person name="Jun S."/>
            <person name="Lee S.J."/>
            <person name="Kim Y."/>
            <person name="Won Y.J."/>
        </authorList>
    </citation>
    <scope>NUCLEOTIDE SEQUENCE [LARGE SCALE GENOMIC DNA]</scope>
    <source>
        <strain evidence="1">Wonlab-2016</strain>
    </source>
</reference>
<comment type="caution">
    <text evidence="1">The sequence shown here is derived from an EMBL/GenBank/DDBJ whole genome shotgun (WGS) entry which is preliminary data.</text>
</comment>
<accession>A0ABD0LSL0</accession>
<gene>
    <name evidence="1" type="ORF">BaRGS_00006721</name>
</gene>
<dbReference type="EMBL" id="JACVVK020000028">
    <property type="protein sequence ID" value="KAK7501969.1"/>
    <property type="molecule type" value="Genomic_DNA"/>
</dbReference>
<name>A0ABD0LSL0_9CAEN</name>
<proteinExistence type="predicted"/>
<protein>
    <submittedName>
        <fullName evidence="1">Uncharacterized protein</fullName>
    </submittedName>
</protein>
<evidence type="ECO:0000313" key="1">
    <source>
        <dbReference type="EMBL" id="KAK7501969.1"/>
    </source>
</evidence>
<sequence>TNVLAFISVCSAARDTESNEMSLRRRLALLHASTWHLGNGLVREIPQCNVHCGIILMIMIADELCPLPLGLEAADAESTGTFFELRGLHAPHREKIGT</sequence>
<feature type="non-terminal residue" evidence="1">
    <location>
        <position position="1"/>
    </location>
</feature>